<accession>A0A7T8JVS4</accession>
<sequence length="68" mass="7997">LSSIIRQFHGRNSLRYFFDKTDSVILMDYSNEKMALQYIVILLRPSYFCPPIFFKSSSGTQMSAEFFL</sequence>
<gene>
    <name evidence="1" type="ORF">FKW44_020944</name>
</gene>
<dbReference type="Proteomes" id="UP000595437">
    <property type="component" value="Chromosome 15"/>
</dbReference>
<feature type="non-terminal residue" evidence="1">
    <location>
        <position position="1"/>
    </location>
</feature>
<keyword evidence="2" id="KW-1185">Reference proteome</keyword>
<name>A0A7T8JVS4_CALRO</name>
<evidence type="ECO:0000313" key="1">
    <source>
        <dbReference type="EMBL" id="QQP35981.1"/>
    </source>
</evidence>
<organism evidence="1 2">
    <name type="scientific">Caligus rogercresseyi</name>
    <name type="common">Sea louse</name>
    <dbReference type="NCBI Taxonomy" id="217165"/>
    <lineage>
        <taxon>Eukaryota</taxon>
        <taxon>Metazoa</taxon>
        <taxon>Ecdysozoa</taxon>
        <taxon>Arthropoda</taxon>
        <taxon>Crustacea</taxon>
        <taxon>Multicrustacea</taxon>
        <taxon>Hexanauplia</taxon>
        <taxon>Copepoda</taxon>
        <taxon>Siphonostomatoida</taxon>
        <taxon>Caligidae</taxon>
        <taxon>Caligus</taxon>
    </lineage>
</organism>
<proteinExistence type="predicted"/>
<reference evidence="2" key="1">
    <citation type="submission" date="2021-01" db="EMBL/GenBank/DDBJ databases">
        <title>Caligus Genome Assembly.</title>
        <authorList>
            <person name="Gallardo-Escarate C."/>
        </authorList>
    </citation>
    <scope>NUCLEOTIDE SEQUENCE [LARGE SCALE GENOMIC DNA]</scope>
</reference>
<evidence type="ECO:0000313" key="2">
    <source>
        <dbReference type="Proteomes" id="UP000595437"/>
    </source>
</evidence>
<dbReference type="EMBL" id="CP045904">
    <property type="protein sequence ID" value="QQP35981.1"/>
    <property type="molecule type" value="Genomic_DNA"/>
</dbReference>
<protein>
    <submittedName>
        <fullName evidence="1">Uncharacterized protein</fullName>
    </submittedName>
</protein>
<dbReference type="AlphaFoldDB" id="A0A7T8JVS4"/>